<dbReference type="Gene3D" id="1.50.10.20">
    <property type="match status" value="1"/>
</dbReference>
<keyword evidence="3" id="KW-1185">Reference proteome</keyword>
<dbReference type="RefSeq" id="WP_155339224.1">
    <property type="nucleotide sequence ID" value="NZ_BAAABN010000035.1"/>
</dbReference>
<feature type="binding site" evidence="1">
    <location>
        <position position="297"/>
    </location>
    <ligand>
        <name>Zn(2+)</name>
        <dbReference type="ChEBI" id="CHEBI:29105"/>
    </ligand>
</feature>
<evidence type="ECO:0008006" key="4">
    <source>
        <dbReference type="Google" id="ProtNLM"/>
    </source>
</evidence>
<accession>A0A5M3W425</accession>
<dbReference type="PRINTS" id="PR01950">
    <property type="entry name" value="LANCSUPER"/>
</dbReference>
<evidence type="ECO:0000313" key="3">
    <source>
        <dbReference type="Proteomes" id="UP000334990"/>
    </source>
</evidence>
<dbReference type="SUPFAM" id="SSF158745">
    <property type="entry name" value="LanC-like"/>
    <property type="match status" value="1"/>
</dbReference>
<dbReference type="CDD" id="cd04793">
    <property type="entry name" value="LanC"/>
    <property type="match status" value="1"/>
</dbReference>
<dbReference type="OrthoDB" id="1882482at2"/>
<dbReference type="PRINTS" id="PR01955">
    <property type="entry name" value="LANCFRANKIA"/>
</dbReference>
<dbReference type="AlphaFoldDB" id="A0A5M3W425"/>
<dbReference type="InterPro" id="IPR033889">
    <property type="entry name" value="LanC"/>
</dbReference>
<organism evidence="2 3">
    <name type="scientific">Acrocarpospora corrugata</name>
    <dbReference type="NCBI Taxonomy" id="35763"/>
    <lineage>
        <taxon>Bacteria</taxon>
        <taxon>Bacillati</taxon>
        <taxon>Actinomycetota</taxon>
        <taxon>Actinomycetes</taxon>
        <taxon>Streptosporangiales</taxon>
        <taxon>Streptosporangiaceae</taxon>
        <taxon>Acrocarpospora</taxon>
    </lineage>
</organism>
<name>A0A5M3W425_9ACTN</name>
<dbReference type="InterPro" id="IPR007822">
    <property type="entry name" value="LANC-like"/>
</dbReference>
<feature type="binding site" evidence="1">
    <location>
        <position position="248"/>
    </location>
    <ligand>
        <name>Zn(2+)</name>
        <dbReference type="ChEBI" id="CHEBI:29105"/>
    </ligand>
</feature>
<reference evidence="2 3" key="1">
    <citation type="submission" date="2019-10" db="EMBL/GenBank/DDBJ databases">
        <title>Whole genome shotgun sequence of Acrocarpospora corrugata NBRC 13972.</title>
        <authorList>
            <person name="Ichikawa N."/>
            <person name="Kimura A."/>
            <person name="Kitahashi Y."/>
            <person name="Komaki H."/>
            <person name="Oguchi A."/>
        </authorList>
    </citation>
    <scope>NUCLEOTIDE SEQUENCE [LARGE SCALE GENOMIC DNA]</scope>
    <source>
        <strain evidence="2 3">NBRC 13972</strain>
    </source>
</reference>
<dbReference type="GO" id="GO:0031179">
    <property type="term" value="P:peptide modification"/>
    <property type="evidence" value="ECO:0007669"/>
    <property type="project" value="InterPro"/>
</dbReference>
<evidence type="ECO:0000313" key="2">
    <source>
        <dbReference type="EMBL" id="GES03039.1"/>
    </source>
</evidence>
<protein>
    <recommendedName>
        <fullName evidence="4">Lanthionine synthetase</fullName>
    </recommendedName>
</protein>
<proteinExistence type="predicted"/>
<dbReference type="Pfam" id="PF05147">
    <property type="entry name" value="LANC_like"/>
    <property type="match status" value="1"/>
</dbReference>
<dbReference type="SMART" id="SM01260">
    <property type="entry name" value="LANC_like"/>
    <property type="match status" value="1"/>
</dbReference>
<dbReference type="GO" id="GO:0046872">
    <property type="term" value="F:metal ion binding"/>
    <property type="evidence" value="ECO:0007669"/>
    <property type="project" value="UniProtKB-KW"/>
</dbReference>
<keyword evidence="1" id="KW-0479">Metal-binding</keyword>
<evidence type="ECO:0000256" key="1">
    <source>
        <dbReference type="PIRSR" id="PIRSR607822-1"/>
    </source>
</evidence>
<dbReference type="EMBL" id="BLAD01000064">
    <property type="protein sequence ID" value="GES03039.1"/>
    <property type="molecule type" value="Genomic_DNA"/>
</dbReference>
<dbReference type="Proteomes" id="UP000334990">
    <property type="component" value="Unassembled WGS sequence"/>
</dbReference>
<comment type="caution">
    <text evidence="2">The sequence shown here is derived from an EMBL/GenBank/DDBJ whole genome shotgun (WGS) entry which is preliminary data.</text>
</comment>
<feature type="binding site" evidence="1">
    <location>
        <position position="298"/>
    </location>
    <ligand>
        <name>Zn(2+)</name>
        <dbReference type="ChEBI" id="CHEBI:29105"/>
    </ligand>
</feature>
<keyword evidence="1" id="KW-0862">Zinc</keyword>
<gene>
    <name evidence="2" type="ORF">Acor_51050</name>
</gene>
<sequence>MNTQPAQSISGGAAGIALLHLERARTGTGPWEKANAWLEAAVREGASTGTNACLYFGAPALAFVLHGGAGRPGYAQALATLDTGTRAVVRARLAAAHRRIDAGDRPALGEFDLISGLTGLGVCQRRRGDLDLLRQVLSYLVRLTEPIHGLPGWWTLSSTGRTVGDHPGGHSNHGMAHGISGPLALLSLAMRDGIEVEGQAEAIHRLCAWLDHWERPHERGAWWPETVTLTDLRRGRPAQAVPLRPSWCYGTPGIARAQQLAALATGDLTRRHRAEAAFVGCVNDPGQLGRIIDPSMCHGTAGLLATGRRIAEDAVTEIPLHTLMKIHQGEAVTPDTPPGFLVGRAGVELAFHTTVTNWDASLLLI</sequence>